<feature type="transmembrane region" description="Helical" evidence="1">
    <location>
        <begin position="398"/>
        <end position="416"/>
    </location>
</feature>
<keyword evidence="3" id="KW-1185">Reference proteome</keyword>
<feature type="transmembrane region" description="Helical" evidence="1">
    <location>
        <begin position="291"/>
        <end position="308"/>
    </location>
</feature>
<reference evidence="3" key="1">
    <citation type="journal article" date="2019" name="Int. J. Syst. Evol. Microbiol.">
        <title>The Global Catalogue of Microorganisms (GCM) 10K type strain sequencing project: providing services to taxonomists for standard genome sequencing and annotation.</title>
        <authorList>
            <consortium name="The Broad Institute Genomics Platform"/>
            <consortium name="The Broad Institute Genome Sequencing Center for Infectious Disease"/>
            <person name="Wu L."/>
            <person name="Ma J."/>
        </authorList>
    </citation>
    <scope>NUCLEOTIDE SEQUENCE [LARGE SCALE GENOMIC DNA]</scope>
    <source>
        <strain evidence="3">JCM 18326</strain>
    </source>
</reference>
<gene>
    <name evidence="2" type="primary">creD</name>
    <name evidence="2" type="ORF">GCM10023331_12290</name>
</gene>
<protein>
    <submittedName>
        <fullName evidence="2">Cell envelope integrity protein CreD</fullName>
    </submittedName>
</protein>
<dbReference type="PANTHER" id="PTHR30092">
    <property type="entry name" value="INNER MEMBRANE PROTEIN CRED"/>
    <property type="match status" value="1"/>
</dbReference>
<dbReference type="InterPro" id="IPR010364">
    <property type="entry name" value="Uncharacterised_IM_CreD"/>
</dbReference>
<dbReference type="PIRSF" id="PIRSF004548">
    <property type="entry name" value="CreD"/>
    <property type="match status" value="1"/>
</dbReference>
<accession>A0ABP9DA67</accession>
<dbReference type="Proteomes" id="UP001500298">
    <property type="component" value="Unassembled WGS sequence"/>
</dbReference>
<evidence type="ECO:0000256" key="1">
    <source>
        <dbReference type="SAM" id="Phobius"/>
    </source>
</evidence>
<keyword evidence="1" id="KW-0812">Transmembrane</keyword>
<keyword evidence="1" id="KW-1133">Transmembrane helix</keyword>
<name>A0ABP9DA67_9BACT</name>
<dbReference type="NCBIfam" id="NF008712">
    <property type="entry name" value="PRK11715.1-1"/>
    <property type="match status" value="1"/>
</dbReference>
<proteinExistence type="predicted"/>
<organism evidence="2 3">
    <name type="scientific">Algivirga pacifica</name>
    <dbReference type="NCBI Taxonomy" id="1162670"/>
    <lineage>
        <taxon>Bacteria</taxon>
        <taxon>Pseudomonadati</taxon>
        <taxon>Bacteroidota</taxon>
        <taxon>Cytophagia</taxon>
        <taxon>Cytophagales</taxon>
        <taxon>Flammeovirgaceae</taxon>
        <taxon>Algivirga</taxon>
    </lineage>
</organism>
<keyword evidence="1" id="KW-0472">Membrane</keyword>
<evidence type="ECO:0000313" key="3">
    <source>
        <dbReference type="Proteomes" id="UP001500298"/>
    </source>
</evidence>
<evidence type="ECO:0000313" key="2">
    <source>
        <dbReference type="EMBL" id="GAA4828723.1"/>
    </source>
</evidence>
<sequence length="429" mass="49104">MVRIFTVGIIILLLLIPVSMVENLIWERQQRQKEASSEISGKWGYAQTISGLVLTVPYKVYKTVYNKEREEYERLEEKKYAYFLPDDLAIDGVVSPEMRYRGIFQVIVYNAVLSVKGKFLQPDFRLLKIDEKDVLWEDASINLGVSDLRGLQEEVTLKWNKNSYAMNPGTTAERVLERGINTPVLLSKEGEQYTFDISLNFNGSSRLLFTPLGKVSNVHIASSWKDPSYTGAFLPDHREITEDGFTADWKVLHLNRPYPQQFTGRVEGIDESTFGVNLIRPNDEYQKSMRTAKYAVMFIALTFLVFFFSQTLNKVRIHPIQYIMVGLALCTFYVLLIALSEHIPFYLSYTAASTAIIVMITLYAHTIFKGTRITLMLGGIMTALYGFIYIIIQQEDYALLIGSIGLFTILGGTMYLSRKIDWHNLESKK</sequence>
<feature type="transmembrane region" description="Helical" evidence="1">
    <location>
        <begin position="320"/>
        <end position="339"/>
    </location>
</feature>
<comment type="caution">
    <text evidence="2">The sequence shown here is derived from an EMBL/GenBank/DDBJ whole genome shotgun (WGS) entry which is preliminary data.</text>
</comment>
<dbReference type="PANTHER" id="PTHR30092:SF0">
    <property type="entry name" value="INNER MEMBRANE PROTEIN CRED"/>
    <property type="match status" value="1"/>
</dbReference>
<dbReference type="Pfam" id="PF06123">
    <property type="entry name" value="CreD"/>
    <property type="match status" value="1"/>
</dbReference>
<feature type="transmembrane region" description="Helical" evidence="1">
    <location>
        <begin position="373"/>
        <end position="392"/>
    </location>
</feature>
<dbReference type="EMBL" id="BAABJX010000020">
    <property type="protein sequence ID" value="GAA4828723.1"/>
    <property type="molecule type" value="Genomic_DNA"/>
</dbReference>
<feature type="transmembrane region" description="Helical" evidence="1">
    <location>
        <begin position="345"/>
        <end position="364"/>
    </location>
</feature>